<dbReference type="EnsemblBacteria" id="AAV47733">
    <property type="protein sequence ID" value="AAV47733"/>
    <property type="gene ID" value="rrnAC3007"/>
</dbReference>
<dbReference type="EMBL" id="AY596297">
    <property type="protein sequence ID" value="AAV47733.1"/>
    <property type="molecule type" value="Genomic_DNA"/>
</dbReference>
<sequence>MSWPGSASKSSTVAPTSSSSSDSLDEDAPQELLLDEDDDSDDDEAPHFEALSSPVSGVVSVDELAELAPHLEAVSVSASASLAAVPSSRGPCPLERSAELRSALLALSEALRASLAPHFDSVSVLASVVLSVLIVRNRRRHARRAG</sequence>
<accession>Q5UYC0</accession>
<reference evidence="3 4" key="1">
    <citation type="journal article" date="2004" name="Genome Res.">
        <title>Genome sequence of Haloarcula marismortui: a halophilic archaeon from the Dead Sea.</title>
        <authorList>
            <person name="Baliga N.S."/>
            <person name="Bonneau R."/>
            <person name="Facciotti M.T."/>
            <person name="Pan M."/>
            <person name="Glusman G."/>
            <person name="Deutsch E.W."/>
            <person name="Shannon P."/>
            <person name="Chiu Y."/>
            <person name="Weng R.S."/>
            <person name="Gan R.R."/>
            <person name="Hung P."/>
            <person name="Date S.V."/>
            <person name="Marcotte E."/>
            <person name="Hood L."/>
            <person name="Ng W.V."/>
        </authorList>
    </citation>
    <scope>NUCLEOTIDE SEQUENCE [LARGE SCALE GENOMIC DNA]</scope>
    <source>
        <strain evidence="4">ATCC 43049 / DSM 3752 / JCM 8966 / VKM B-1809</strain>
    </source>
</reference>
<evidence type="ECO:0000313" key="3">
    <source>
        <dbReference type="EMBL" id="AAV47733.1"/>
    </source>
</evidence>
<dbReference type="HOGENOM" id="CLU_1773113_0_0_2"/>
<dbReference type="Proteomes" id="UP000001169">
    <property type="component" value="Chromosome I"/>
</dbReference>
<evidence type="ECO:0000256" key="1">
    <source>
        <dbReference type="SAM" id="MobiDB-lite"/>
    </source>
</evidence>
<feature type="transmembrane region" description="Helical" evidence="2">
    <location>
        <begin position="115"/>
        <end position="135"/>
    </location>
</feature>
<keyword evidence="2" id="KW-1133">Transmembrane helix</keyword>
<dbReference type="KEGG" id="hma:rrnAC3007"/>
<keyword evidence="2" id="KW-0812">Transmembrane</keyword>
<keyword evidence="2" id="KW-0472">Membrane</keyword>
<keyword evidence="4" id="KW-1185">Reference proteome</keyword>
<evidence type="ECO:0000313" key="4">
    <source>
        <dbReference type="Proteomes" id="UP000001169"/>
    </source>
</evidence>
<evidence type="ECO:0000256" key="2">
    <source>
        <dbReference type="SAM" id="Phobius"/>
    </source>
</evidence>
<feature type="region of interest" description="Disordered" evidence="1">
    <location>
        <begin position="1"/>
        <end position="54"/>
    </location>
</feature>
<feature type="compositionally biased region" description="Low complexity" evidence="1">
    <location>
        <begin position="1"/>
        <end position="22"/>
    </location>
</feature>
<feature type="compositionally biased region" description="Acidic residues" evidence="1">
    <location>
        <begin position="23"/>
        <end position="44"/>
    </location>
</feature>
<protein>
    <submittedName>
        <fullName evidence="3">Uncharacterized protein</fullName>
    </submittedName>
</protein>
<dbReference type="AlphaFoldDB" id="Q5UYC0"/>
<proteinExistence type="predicted"/>
<organism evidence="3 4">
    <name type="scientific">Haloarcula marismortui (strain ATCC 43049 / DSM 3752 / JCM 8966 / VKM B-1809)</name>
    <name type="common">Halobacterium marismortui</name>
    <dbReference type="NCBI Taxonomy" id="272569"/>
    <lineage>
        <taxon>Archaea</taxon>
        <taxon>Methanobacteriati</taxon>
        <taxon>Methanobacteriota</taxon>
        <taxon>Stenosarchaea group</taxon>
        <taxon>Halobacteria</taxon>
        <taxon>Halobacteriales</taxon>
        <taxon>Haloarculaceae</taxon>
        <taxon>Haloarcula</taxon>
    </lineage>
</organism>
<dbReference type="PaxDb" id="272569-rrnAC3007"/>
<gene>
    <name evidence="3" type="ordered locus">rrnAC3007</name>
</gene>
<dbReference type="STRING" id="272569.rrnAC3007"/>
<name>Q5UYC0_HALMA</name>